<dbReference type="Proteomes" id="UP000610124">
    <property type="component" value="Unassembled WGS sequence"/>
</dbReference>
<proteinExistence type="predicted"/>
<accession>A0A8H9HL11</accession>
<sequence>MPLGTATGAPRRPQEPVAAALVSERFRRALDVPTAARPTPAMRDLREGHPDDRFGGCGGVSGRCWVGPTTRSDVPCRRAGMHRDNLTWSTRTGGVFYPGRPVSVGWR</sequence>
<feature type="region of interest" description="Disordered" evidence="1">
    <location>
        <begin position="37"/>
        <end position="60"/>
    </location>
</feature>
<reference evidence="2" key="1">
    <citation type="journal article" date="2014" name="Int. J. Syst. Evol. Microbiol.">
        <title>Complete genome sequence of Corynebacterium casei LMG S-19264T (=DSM 44701T), isolated from a smear-ripened cheese.</title>
        <authorList>
            <consortium name="US DOE Joint Genome Institute (JGI-PGF)"/>
            <person name="Walter F."/>
            <person name="Albersmeier A."/>
            <person name="Kalinowski J."/>
            <person name="Ruckert C."/>
        </authorList>
    </citation>
    <scope>NUCLEOTIDE SEQUENCE</scope>
    <source>
        <strain evidence="2">JCM 4434</strain>
    </source>
</reference>
<dbReference type="AlphaFoldDB" id="A0A8H9HL11"/>
<evidence type="ECO:0000256" key="1">
    <source>
        <dbReference type="SAM" id="MobiDB-lite"/>
    </source>
</evidence>
<organism evidence="2 3">
    <name type="scientific">Kitasatospora aureofaciens</name>
    <name type="common">Streptomyces aureofaciens</name>
    <dbReference type="NCBI Taxonomy" id="1894"/>
    <lineage>
        <taxon>Bacteria</taxon>
        <taxon>Bacillati</taxon>
        <taxon>Actinomycetota</taxon>
        <taxon>Actinomycetes</taxon>
        <taxon>Kitasatosporales</taxon>
        <taxon>Streptomycetaceae</taxon>
        <taxon>Kitasatospora</taxon>
    </lineage>
</organism>
<feature type="compositionally biased region" description="Basic and acidic residues" evidence="1">
    <location>
        <begin position="43"/>
        <end position="54"/>
    </location>
</feature>
<reference evidence="2" key="2">
    <citation type="submission" date="2020-09" db="EMBL/GenBank/DDBJ databases">
        <authorList>
            <person name="Sun Q."/>
            <person name="Ohkuma M."/>
        </authorList>
    </citation>
    <scope>NUCLEOTIDE SEQUENCE</scope>
    <source>
        <strain evidence="2">JCM 4434</strain>
    </source>
</reference>
<protein>
    <submittedName>
        <fullName evidence="2">Uncharacterized protein</fullName>
    </submittedName>
</protein>
<dbReference type="EMBL" id="BMUB01000005">
    <property type="protein sequence ID" value="GGU72570.1"/>
    <property type="molecule type" value="Genomic_DNA"/>
</dbReference>
<evidence type="ECO:0000313" key="3">
    <source>
        <dbReference type="Proteomes" id="UP000610124"/>
    </source>
</evidence>
<comment type="caution">
    <text evidence="2">The sequence shown here is derived from an EMBL/GenBank/DDBJ whole genome shotgun (WGS) entry which is preliminary data.</text>
</comment>
<name>A0A8H9HL11_KITAU</name>
<gene>
    <name evidence="2" type="ORF">GCM10010502_25200</name>
</gene>
<evidence type="ECO:0000313" key="2">
    <source>
        <dbReference type="EMBL" id="GGU72570.1"/>
    </source>
</evidence>